<keyword evidence="7 10" id="KW-0472">Membrane</keyword>
<dbReference type="GO" id="GO:0001614">
    <property type="term" value="F:purinergic nucleotide receptor activity"/>
    <property type="evidence" value="ECO:0007669"/>
    <property type="project" value="InterPro"/>
</dbReference>
<keyword evidence="3" id="KW-0813">Transport</keyword>
<dbReference type="PANTHER" id="PTHR10125:SF13">
    <property type="entry name" value="P2X PURINOCEPTOR 7"/>
    <property type="match status" value="1"/>
</dbReference>
<dbReference type="InterPro" id="IPR027309">
    <property type="entry name" value="P2X_extracellular_dom_sf"/>
</dbReference>
<comment type="similarity">
    <text evidence="2">Belongs to the P2X receptor family.</text>
</comment>
<evidence type="ECO:0000256" key="7">
    <source>
        <dbReference type="ARBA" id="ARBA00023136"/>
    </source>
</evidence>
<evidence type="ECO:0000256" key="4">
    <source>
        <dbReference type="ARBA" id="ARBA00022692"/>
    </source>
</evidence>
<dbReference type="PANTHER" id="PTHR10125">
    <property type="entry name" value="P2X PURINOCEPTOR"/>
    <property type="match status" value="1"/>
</dbReference>
<comment type="subcellular location">
    <subcellularLocation>
        <location evidence="1">Endomembrane system</location>
    </subcellularLocation>
</comment>
<dbReference type="GO" id="GO:0016020">
    <property type="term" value="C:membrane"/>
    <property type="evidence" value="ECO:0007669"/>
    <property type="project" value="InterPro"/>
</dbReference>
<name>A0A2J8MDJ0_PANTR</name>
<evidence type="ECO:0000256" key="8">
    <source>
        <dbReference type="ARBA" id="ARBA00023286"/>
    </source>
</evidence>
<dbReference type="GO" id="GO:0005216">
    <property type="term" value="F:monoatomic ion channel activity"/>
    <property type="evidence" value="ECO:0007669"/>
    <property type="project" value="InterPro"/>
</dbReference>
<accession>A0A2J8MDJ0</accession>
<evidence type="ECO:0000313" key="11">
    <source>
        <dbReference type="EMBL" id="PNI57587.1"/>
    </source>
</evidence>
<dbReference type="AlphaFoldDB" id="A0A2J8MDJ0"/>
<evidence type="ECO:0000256" key="10">
    <source>
        <dbReference type="SAM" id="Phobius"/>
    </source>
</evidence>
<gene>
    <name evidence="11" type="ORF">CK820_G0021646</name>
</gene>
<evidence type="ECO:0000256" key="1">
    <source>
        <dbReference type="ARBA" id="ARBA00004308"/>
    </source>
</evidence>
<keyword evidence="9" id="KW-0407">Ion channel</keyword>
<keyword evidence="6" id="KW-0406">Ion transport</keyword>
<dbReference type="InterPro" id="IPR003050">
    <property type="entry name" value="P2X7_purinoceptor"/>
</dbReference>
<evidence type="ECO:0000256" key="9">
    <source>
        <dbReference type="ARBA" id="ARBA00023303"/>
    </source>
</evidence>
<comment type="caution">
    <text evidence="11">The sequence shown here is derived from an EMBL/GenBank/DDBJ whole genome shotgun (WGS) entry which is preliminary data.</text>
</comment>
<reference evidence="11 12" key="1">
    <citation type="submission" date="2017-12" db="EMBL/GenBank/DDBJ databases">
        <title>High-resolution comparative analysis of great ape genomes.</title>
        <authorList>
            <person name="Pollen A."/>
            <person name="Hastie A."/>
            <person name="Hormozdiari F."/>
            <person name="Dougherty M."/>
            <person name="Liu R."/>
            <person name="Chaisson M."/>
            <person name="Hoppe E."/>
            <person name="Hill C."/>
            <person name="Pang A."/>
            <person name="Hillier L."/>
            <person name="Baker C."/>
            <person name="Armstrong J."/>
            <person name="Shendure J."/>
            <person name="Paten B."/>
            <person name="Wilson R."/>
            <person name="Chao H."/>
            <person name="Schneider V."/>
            <person name="Ventura M."/>
            <person name="Kronenberg Z."/>
            <person name="Murali S."/>
            <person name="Gordon D."/>
            <person name="Cantsilieris S."/>
            <person name="Munson K."/>
            <person name="Nelson B."/>
            <person name="Raja A."/>
            <person name="Underwood J."/>
            <person name="Diekhans M."/>
            <person name="Fiddes I."/>
            <person name="Haussler D."/>
            <person name="Eichler E."/>
        </authorList>
    </citation>
    <scope>NUCLEOTIDE SEQUENCE [LARGE SCALE GENOMIC DNA]</scope>
    <source>
        <strain evidence="11">Yerkes chimp pedigree #C0471</strain>
    </source>
</reference>
<keyword evidence="8" id="KW-1071">Ligand-gated ion channel</keyword>
<evidence type="ECO:0000256" key="5">
    <source>
        <dbReference type="ARBA" id="ARBA00022989"/>
    </source>
</evidence>
<keyword evidence="5 10" id="KW-1133">Transmembrane helix</keyword>
<evidence type="ECO:0000256" key="3">
    <source>
        <dbReference type="ARBA" id="ARBA00022448"/>
    </source>
</evidence>
<evidence type="ECO:0000256" key="2">
    <source>
        <dbReference type="ARBA" id="ARBA00009848"/>
    </source>
</evidence>
<dbReference type="InterPro" id="IPR059116">
    <property type="entry name" value="P2X_receptor"/>
</dbReference>
<protein>
    <submittedName>
        <fullName evidence="11">P2RX7 isoform 7</fullName>
    </submittedName>
</protein>
<dbReference type="Gene3D" id="2.60.490.10">
    <property type="entry name" value="atp-gated p2x4 ion channel domain"/>
    <property type="match status" value="1"/>
</dbReference>
<dbReference type="GO" id="GO:0012505">
    <property type="term" value="C:endomembrane system"/>
    <property type="evidence" value="ECO:0007669"/>
    <property type="project" value="UniProtKB-SubCell"/>
</dbReference>
<dbReference type="EMBL" id="NBAG03000260">
    <property type="protein sequence ID" value="PNI57587.1"/>
    <property type="molecule type" value="Genomic_DNA"/>
</dbReference>
<dbReference type="SMR" id="A0A2J8MDJ0"/>
<organism evidence="11 12">
    <name type="scientific">Pan troglodytes</name>
    <name type="common">Chimpanzee</name>
    <dbReference type="NCBI Taxonomy" id="9598"/>
    <lineage>
        <taxon>Eukaryota</taxon>
        <taxon>Metazoa</taxon>
        <taxon>Chordata</taxon>
        <taxon>Craniata</taxon>
        <taxon>Vertebrata</taxon>
        <taxon>Euteleostomi</taxon>
        <taxon>Mammalia</taxon>
        <taxon>Eutheria</taxon>
        <taxon>Euarchontoglires</taxon>
        <taxon>Primates</taxon>
        <taxon>Haplorrhini</taxon>
        <taxon>Catarrhini</taxon>
        <taxon>Hominidae</taxon>
        <taxon>Pan</taxon>
    </lineage>
</organism>
<dbReference type="Pfam" id="PF00864">
    <property type="entry name" value="P2X_receptor"/>
    <property type="match status" value="1"/>
</dbReference>
<keyword evidence="4 10" id="KW-0812">Transmembrane</keyword>
<sequence length="275" mass="31294">MPACCSCSDVFQYETNKVTRIQSMNYGTIKWFFHVIIFSYVCFALVSDKLYQRKEPVISSVHTKVKGIAEVKEEIVENGVKKLVHSVFDTADYTFPLQGNSFFVMTNFLKTEGQEQRLCPEYPTRRTLCSSDRGCKKGWMDPQSKGIQTGRCVVYEGNQKTCEVSAWCPIEAVEEAPRPALLNSAENFTVLIKNNIDFPGHNYTTYAKYYKENNVEKRTLIKVFGIRFDILVFGTGGKFDIIQLVVYIGSTLSYFGLVRDSLFHALGKWFGEGSD</sequence>
<dbReference type="Proteomes" id="UP000236370">
    <property type="component" value="Unassembled WGS sequence"/>
</dbReference>
<dbReference type="PRINTS" id="PR01314">
    <property type="entry name" value="P2X7RECEPTOR"/>
</dbReference>
<evidence type="ECO:0000313" key="12">
    <source>
        <dbReference type="Proteomes" id="UP000236370"/>
    </source>
</evidence>
<evidence type="ECO:0000256" key="6">
    <source>
        <dbReference type="ARBA" id="ARBA00023065"/>
    </source>
</evidence>
<proteinExistence type="inferred from homology"/>
<dbReference type="Gene3D" id="1.10.287.940">
    <property type="entry name" value="atp-gated p2x4 ion channel"/>
    <property type="match status" value="2"/>
</dbReference>
<feature type="transmembrane region" description="Helical" evidence="10">
    <location>
        <begin position="29"/>
        <end position="46"/>
    </location>
</feature>
<dbReference type="GO" id="GO:0005524">
    <property type="term" value="F:ATP binding"/>
    <property type="evidence" value="ECO:0007669"/>
    <property type="project" value="InterPro"/>
</dbReference>